<dbReference type="PROSITE" id="PS00976">
    <property type="entry name" value="NMT_2"/>
    <property type="match status" value="1"/>
</dbReference>
<dbReference type="Gene3D" id="3.40.630.30">
    <property type="match status" value="2"/>
</dbReference>
<evidence type="ECO:0000256" key="6">
    <source>
        <dbReference type="ARBA" id="ARBA00023315"/>
    </source>
</evidence>
<dbReference type="InterPro" id="IPR022678">
    <property type="entry name" value="NMT_CS"/>
</dbReference>
<evidence type="ECO:0000256" key="2">
    <source>
        <dbReference type="ARBA" id="ARBA00011245"/>
    </source>
</evidence>
<sequence>MPPRSKSNDASGGDAPEAMHNLARLMAMLQNDAGVRNNAPREHRFWKTQPVVQDGESTEEAQGPIHPPLPPDRVRAEAYPLPADFEWVTVDIESDAQLKEVYDLLSANYVEDDDSTLRFDYSPEFLQWSLRHPGYTSKWHVGVRVVSTGKLVAFIAGIPLEMRVRDQVFRSTEINFLCVHKKLRSKRLAPVLIKEVTRRCHLEGVFQAIYTVGSVLPTPVSCARYYHRTINAEKLLDIGFSAVPHGMSRAEHIRRFTLPDETATPGLREMTDDDVPQVSRLFRRYMARFEMSARYTDEEVRHLLLSGRGRDEGGKRVGQVTWTYVVADEAGVIHDFVSFYSLPSSVLNNPKHSKLNAAYLFYYATDAAFEEPLPKSDASGPSQLAQAKAEGVPAWQCSEMSALTPAEAADEDVAPWNTESAELRERLKERLNALMRDTLVIAKQHGFDVVNCLTVMDNALFVYEQKFGPGDGFLRFYLFNWRVAPIPGGMGARTGEAELDPAAKVTRTPVSLFGSGNGIVMV</sequence>
<evidence type="ECO:0000313" key="13">
    <source>
        <dbReference type="Proteomes" id="UP001219933"/>
    </source>
</evidence>
<dbReference type="FunFam" id="3.40.630.30:FF:000042">
    <property type="entry name" value="Glycylpeptide N-tetradecanoyltransferase"/>
    <property type="match status" value="1"/>
</dbReference>
<dbReference type="PIRSF" id="PIRSF015892">
    <property type="entry name" value="N-myristl_transf"/>
    <property type="match status" value="1"/>
</dbReference>
<dbReference type="GO" id="GO:0005737">
    <property type="term" value="C:cytoplasm"/>
    <property type="evidence" value="ECO:0007669"/>
    <property type="project" value="TreeGrafter"/>
</dbReference>
<dbReference type="Proteomes" id="UP001219933">
    <property type="component" value="Chromosome 2"/>
</dbReference>
<evidence type="ECO:0000256" key="1">
    <source>
        <dbReference type="ARBA" id="ARBA00009469"/>
    </source>
</evidence>
<gene>
    <name evidence="12" type="primary">NMT1</name>
    <name evidence="12" type="ORF">MCUN1_001129</name>
</gene>
<comment type="subunit">
    <text evidence="2">Monomer.</text>
</comment>
<dbReference type="EMBL" id="CP119878">
    <property type="protein sequence ID" value="WFD34290.1"/>
    <property type="molecule type" value="Genomic_DNA"/>
</dbReference>
<dbReference type="InterPro" id="IPR022676">
    <property type="entry name" value="NMT_N"/>
</dbReference>
<comment type="function">
    <text evidence="7">Adds a myristoyl group to the N-terminal glycine residue of certain cellular proteins.</text>
</comment>
<evidence type="ECO:0000256" key="7">
    <source>
        <dbReference type="RuleBase" id="RU000586"/>
    </source>
</evidence>
<name>A0AAF0J5Q0_9BASI</name>
<evidence type="ECO:0000259" key="11">
    <source>
        <dbReference type="Pfam" id="PF02799"/>
    </source>
</evidence>
<reference evidence="12" key="1">
    <citation type="submission" date="2023-03" db="EMBL/GenBank/DDBJ databases">
        <title>Mating type loci evolution in Malassezia.</title>
        <authorList>
            <person name="Coelho M.A."/>
        </authorList>
    </citation>
    <scope>NUCLEOTIDE SEQUENCE</scope>
    <source>
        <strain evidence="12">CBS 11721</strain>
    </source>
</reference>
<dbReference type="PANTHER" id="PTHR11377">
    <property type="entry name" value="N-MYRISTOYL TRANSFERASE"/>
    <property type="match status" value="1"/>
</dbReference>
<protein>
    <recommendedName>
        <fullName evidence="4 7">Glycylpeptide N-tetradecanoyltransferase</fullName>
        <ecNumber evidence="3 7">2.3.1.97</ecNumber>
    </recommendedName>
</protein>
<evidence type="ECO:0000259" key="10">
    <source>
        <dbReference type="Pfam" id="PF01233"/>
    </source>
</evidence>
<dbReference type="PANTHER" id="PTHR11377:SF5">
    <property type="entry name" value="GLYCYLPEPTIDE N-TETRADECANOYLTRANSFERASE"/>
    <property type="match status" value="1"/>
</dbReference>
<dbReference type="GO" id="GO:0004379">
    <property type="term" value="F:glycylpeptide N-tetradecanoyltransferase activity"/>
    <property type="evidence" value="ECO:0007669"/>
    <property type="project" value="UniProtKB-EC"/>
</dbReference>
<evidence type="ECO:0000256" key="3">
    <source>
        <dbReference type="ARBA" id="ARBA00012923"/>
    </source>
</evidence>
<dbReference type="Pfam" id="PF01233">
    <property type="entry name" value="NMT"/>
    <property type="match status" value="1"/>
</dbReference>
<keyword evidence="6 7" id="KW-0012">Acyltransferase</keyword>
<evidence type="ECO:0000256" key="8">
    <source>
        <dbReference type="RuleBase" id="RU004178"/>
    </source>
</evidence>
<feature type="region of interest" description="Disordered" evidence="9">
    <location>
        <begin position="50"/>
        <end position="72"/>
    </location>
</feature>
<comment type="similarity">
    <text evidence="1 8">Belongs to the NMT family.</text>
</comment>
<dbReference type="SUPFAM" id="SSF55729">
    <property type="entry name" value="Acyl-CoA N-acyltransferases (Nat)"/>
    <property type="match status" value="2"/>
</dbReference>
<accession>A0AAF0J5Q0</accession>
<evidence type="ECO:0000256" key="5">
    <source>
        <dbReference type="ARBA" id="ARBA00022679"/>
    </source>
</evidence>
<dbReference type="EC" id="2.3.1.97" evidence="3 7"/>
<dbReference type="Pfam" id="PF02799">
    <property type="entry name" value="NMT_C"/>
    <property type="match status" value="1"/>
</dbReference>
<dbReference type="InterPro" id="IPR022677">
    <property type="entry name" value="NMT_C"/>
</dbReference>
<dbReference type="InterPro" id="IPR000903">
    <property type="entry name" value="NMT"/>
</dbReference>
<keyword evidence="13" id="KW-1185">Reference proteome</keyword>
<proteinExistence type="inferred from homology"/>
<evidence type="ECO:0000256" key="9">
    <source>
        <dbReference type="SAM" id="MobiDB-lite"/>
    </source>
</evidence>
<evidence type="ECO:0000256" key="4">
    <source>
        <dbReference type="ARBA" id="ARBA00022240"/>
    </source>
</evidence>
<keyword evidence="5 7" id="KW-0808">Transferase</keyword>
<comment type="catalytic activity">
    <reaction evidence="7">
        <text>N-terminal glycyl-[protein] + tetradecanoyl-CoA = N-tetradecanoylglycyl-[protein] + CoA + H(+)</text>
        <dbReference type="Rhea" id="RHEA:15521"/>
        <dbReference type="Rhea" id="RHEA-COMP:12666"/>
        <dbReference type="Rhea" id="RHEA-COMP:12667"/>
        <dbReference type="ChEBI" id="CHEBI:15378"/>
        <dbReference type="ChEBI" id="CHEBI:57287"/>
        <dbReference type="ChEBI" id="CHEBI:57385"/>
        <dbReference type="ChEBI" id="CHEBI:64723"/>
        <dbReference type="ChEBI" id="CHEBI:133050"/>
        <dbReference type="EC" id="2.3.1.97"/>
    </reaction>
</comment>
<dbReference type="PROSITE" id="PS00975">
    <property type="entry name" value="NMT_1"/>
    <property type="match status" value="1"/>
</dbReference>
<dbReference type="InterPro" id="IPR016181">
    <property type="entry name" value="Acyl_CoA_acyltransferase"/>
</dbReference>
<feature type="domain" description="Glycylpeptide N-tetradecanoyltransferase N-terminal" evidence="10">
    <location>
        <begin position="65"/>
        <end position="222"/>
    </location>
</feature>
<dbReference type="AlphaFoldDB" id="A0AAF0J5Q0"/>
<organism evidence="12 13">
    <name type="scientific">Malassezia cuniculi</name>
    <dbReference type="NCBI Taxonomy" id="948313"/>
    <lineage>
        <taxon>Eukaryota</taxon>
        <taxon>Fungi</taxon>
        <taxon>Dikarya</taxon>
        <taxon>Basidiomycota</taxon>
        <taxon>Ustilaginomycotina</taxon>
        <taxon>Malasseziomycetes</taxon>
        <taxon>Malasseziales</taxon>
        <taxon>Malasseziaceae</taxon>
        <taxon>Malassezia</taxon>
    </lineage>
</organism>
<evidence type="ECO:0000313" key="12">
    <source>
        <dbReference type="EMBL" id="WFD34290.1"/>
    </source>
</evidence>
<feature type="domain" description="Glycylpeptide N-tetradecanoyltransferase C-terminal" evidence="11">
    <location>
        <begin position="237"/>
        <end position="493"/>
    </location>
</feature>